<dbReference type="PANTHER" id="PTHR43133">
    <property type="entry name" value="RNA POLYMERASE ECF-TYPE SIGMA FACTO"/>
    <property type="match status" value="1"/>
</dbReference>
<name>A0A1H5SBC4_9ACTN</name>
<dbReference type="Pfam" id="PF04542">
    <property type="entry name" value="Sigma70_r2"/>
    <property type="match status" value="1"/>
</dbReference>
<dbReference type="NCBIfam" id="NF006089">
    <property type="entry name" value="PRK08241.1"/>
    <property type="match status" value="1"/>
</dbReference>
<dbReference type="Gene3D" id="1.10.10.10">
    <property type="entry name" value="Winged helix-like DNA-binding domain superfamily/Winged helix DNA-binding domain"/>
    <property type="match status" value="1"/>
</dbReference>
<dbReference type="InterPro" id="IPR027843">
    <property type="entry name" value="DUF4440"/>
</dbReference>
<evidence type="ECO:0000313" key="12">
    <source>
        <dbReference type="Proteomes" id="UP000236754"/>
    </source>
</evidence>
<dbReference type="InterPro" id="IPR013324">
    <property type="entry name" value="RNA_pol_sigma_r3/r4-like"/>
</dbReference>
<evidence type="ECO:0000256" key="6">
    <source>
        <dbReference type="ARBA" id="ARBA00023163"/>
    </source>
</evidence>
<dbReference type="Gene3D" id="1.10.1740.10">
    <property type="match status" value="1"/>
</dbReference>
<feature type="domain" description="RNA polymerase sigma factor 70 region 4 type 2" evidence="9">
    <location>
        <begin position="144"/>
        <end position="194"/>
    </location>
</feature>
<evidence type="ECO:0000256" key="1">
    <source>
        <dbReference type="ARBA" id="ARBA00010641"/>
    </source>
</evidence>
<keyword evidence="12" id="KW-1185">Reference proteome</keyword>
<accession>A0A1H5SBC4</accession>
<keyword evidence="5 7" id="KW-0238">DNA-binding</keyword>
<dbReference type="GO" id="GO:0016987">
    <property type="term" value="F:sigma factor activity"/>
    <property type="evidence" value="ECO:0007669"/>
    <property type="project" value="UniProtKB-KW"/>
</dbReference>
<organism evidence="11 12">
    <name type="scientific">Actinacidiphila yanglinensis</name>
    <dbReference type="NCBI Taxonomy" id="310779"/>
    <lineage>
        <taxon>Bacteria</taxon>
        <taxon>Bacillati</taxon>
        <taxon>Actinomycetota</taxon>
        <taxon>Actinomycetes</taxon>
        <taxon>Kitasatosporales</taxon>
        <taxon>Streptomycetaceae</taxon>
        <taxon>Actinacidiphila</taxon>
    </lineage>
</organism>
<dbReference type="Gene3D" id="3.10.450.50">
    <property type="match status" value="1"/>
</dbReference>
<dbReference type="GO" id="GO:0003677">
    <property type="term" value="F:DNA binding"/>
    <property type="evidence" value="ECO:0007669"/>
    <property type="project" value="UniProtKB-KW"/>
</dbReference>
<gene>
    <name evidence="11" type="ORF">SAMN05216223_10144</name>
</gene>
<feature type="domain" description="RNA polymerase sigma-70 region 2" evidence="8">
    <location>
        <begin position="34"/>
        <end position="97"/>
    </location>
</feature>
<dbReference type="GO" id="GO:0006352">
    <property type="term" value="P:DNA-templated transcription initiation"/>
    <property type="evidence" value="ECO:0007669"/>
    <property type="project" value="InterPro"/>
</dbReference>
<dbReference type="AlphaFoldDB" id="A0A1H5SBC4"/>
<dbReference type="Pfam" id="PF14534">
    <property type="entry name" value="DUF4440"/>
    <property type="match status" value="1"/>
</dbReference>
<dbReference type="InterPro" id="IPR036388">
    <property type="entry name" value="WH-like_DNA-bd_sf"/>
</dbReference>
<evidence type="ECO:0000256" key="2">
    <source>
        <dbReference type="ARBA" id="ARBA00011344"/>
    </source>
</evidence>
<dbReference type="Proteomes" id="UP000236754">
    <property type="component" value="Unassembled WGS sequence"/>
</dbReference>
<dbReference type="InterPro" id="IPR007627">
    <property type="entry name" value="RNA_pol_sigma70_r2"/>
</dbReference>
<evidence type="ECO:0000256" key="5">
    <source>
        <dbReference type="ARBA" id="ARBA00023125"/>
    </source>
</evidence>
<comment type="subunit">
    <text evidence="2">Interacts transiently with the RNA polymerase catalytic core formed by RpoA, RpoB, RpoC and RpoZ (2 alpha, 1 beta, 1 beta' and 1 omega subunit) to form the RNA polymerase holoenzyme that can initiate transcription.</text>
</comment>
<proteinExistence type="inferred from homology"/>
<keyword evidence="4 7" id="KW-0731">Sigma factor</keyword>
<dbReference type="EMBL" id="FNVU01000001">
    <property type="protein sequence ID" value="SEF47121.1"/>
    <property type="molecule type" value="Genomic_DNA"/>
</dbReference>
<keyword evidence="6 7" id="KW-0804">Transcription</keyword>
<evidence type="ECO:0000259" key="9">
    <source>
        <dbReference type="Pfam" id="PF08281"/>
    </source>
</evidence>
<dbReference type="RefSeq" id="WP_235031704.1">
    <property type="nucleotide sequence ID" value="NZ_FNVU01000001.1"/>
</dbReference>
<evidence type="ECO:0000256" key="4">
    <source>
        <dbReference type="ARBA" id="ARBA00023082"/>
    </source>
</evidence>
<dbReference type="SUPFAM" id="SSF88946">
    <property type="entry name" value="Sigma2 domain of RNA polymerase sigma factors"/>
    <property type="match status" value="1"/>
</dbReference>
<evidence type="ECO:0000259" key="8">
    <source>
        <dbReference type="Pfam" id="PF04542"/>
    </source>
</evidence>
<evidence type="ECO:0000259" key="10">
    <source>
        <dbReference type="Pfam" id="PF14534"/>
    </source>
</evidence>
<dbReference type="SUPFAM" id="SSF54427">
    <property type="entry name" value="NTF2-like"/>
    <property type="match status" value="1"/>
</dbReference>
<feature type="domain" description="DUF4440" evidence="10">
    <location>
        <begin position="212"/>
        <end position="296"/>
    </location>
</feature>
<dbReference type="InterPro" id="IPR013325">
    <property type="entry name" value="RNA_pol_sigma_r2"/>
</dbReference>
<evidence type="ECO:0000256" key="3">
    <source>
        <dbReference type="ARBA" id="ARBA00023015"/>
    </source>
</evidence>
<sequence length="334" mass="35696">MGALTDGTTLMPAVSIGEEIGRTDAEFAALAGPFRRELLAHCYRLLGSVDDAEDLVQETYLRAWRSYRRFEGRSSTRTWLYRIATNACLSALGHRSRRLLPAGLGAATGRSDGWLQPLPDALVIGEPTDPEAVAVSRESIRLAFVASVQYLPPKQRAVLLLRDVLLFPAADVAEMLGSTVAAVKSSLQRARARLEEVAPVADQVSEPEEPEVRALLDRYTEAFARADAAGLRALLSEDVVLELPPSPAWFRGAAAAEHATAGLGAPGDWKFLPVRVNGGPAAGAYLRGGGTVHRAYGILHLTASAPPSPRVTRITVFAQPSLLLTSALPSLHPA</sequence>
<dbReference type="NCBIfam" id="TIGR02937">
    <property type="entry name" value="sigma70-ECF"/>
    <property type="match status" value="1"/>
</dbReference>
<comment type="similarity">
    <text evidence="1 7">Belongs to the sigma-70 factor family. ECF subfamily.</text>
</comment>
<evidence type="ECO:0000313" key="11">
    <source>
        <dbReference type="EMBL" id="SEF47121.1"/>
    </source>
</evidence>
<dbReference type="NCBIfam" id="TIGR02960">
    <property type="entry name" value="SigX5"/>
    <property type="match status" value="1"/>
</dbReference>
<dbReference type="InterPro" id="IPR014305">
    <property type="entry name" value="RNA_pol_sigma-G_actinobac"/>
</dbReference>
<dbReference type="Pfam" id="PF08281">
    <property type="entry name" value="Sigma70_r4_2"/>
    <property type="match status" value="1"/>
</dbReference>
<dbReference type="InterPro" id="IPR013249">
    <property type="entry name" value="RNA_pol_sigma70_r4_t2"/>
</dbReference>
<dbReference type="SUPFAM" id="SSF88659">
    <property type="entry name" value="Sigma3 and sigma4 domains of RNA polymerase sigma factors"/>
    <property type="match status" value="1"/>
</dbReference>
<dbReference type="CDD" id="cd06171">
    <property type="entry name" value="Sigma70_r4"/>
    <property type="match status" value="1"/>
</dbReference>
<dbReference type="InterPro" id="IPR032710">
    <property type="entry name" value="NTF2-like_dom_sf"/>
</dbReference>
<keyword evidence="3 7" id="KW-0805">Transcription regulation</keyword>
<dbReference type="InterPro" id="IPR000838">
    <property type="entry name" value="RNA_pol_sigma70_ECF_CS"/>
</dbReference>
<protein>
    <recommendedName>
        <fullName evidence="7">RNA polymerase sigma factor</fullName>
    </recommendedName>
</protein>
<dbReference type="InterPro" id="IPR039425">
    <property type="entry name" value="RNA_pol_sigma-70-like"/>
</dbReference>
<evidence type="ECO:0000256" key="7">
    <source>
        <dbReference type="RuleBase" id="RU000716"/>
    </source>
</evidence>
<dbReference type="PROSITE" id="PS01063">
    <property type="entry name" value="SIGMA70_ECF"/>
    <property type="match status" value="1"/>
</dbReference>
<dbReference type="GO" id="GO:0006950">
    <property type="term" value="P:response to stress"/>
    <property type="evidence" value="ECO:0007669"/>
    <property type="project" value="UniProtKB-ARBA"/>
</dbReference>
<dbReference type="PANTHER" id="PTHR43133:SF65">
    <property type="entry name" value="ECF RNA POLYMERASE SIGMA FACTOR SIGG"/>
    <property type="match status" value="1"/>
</dbReference>
<reference evidence="11 12" key="1">
    <citation type="submission" date="2016-10" db="EMBL/GenBank/DDBJ databases">
        <authorList>
            <person name="de Groot N.N."/>
        </authorList>
    </citation>
    <scope>NUCLEOTIDE SEQUENCE [LARGE SCALE GENOMIC DNA]</scope>
    <source>
        <strain evidence="11 12">CGMCC 4.2023</strain>
    </source>
</reference>
<dbReference type="InterPro" id="IPR014284">
    <property type="entry name" value="RNA_pol_sigma-70_dom"/>
</dbReference>